<dbReference type="InterPro" id="IPR036236">
    <property type="entry name" value="Znf_C2H2_sf"/>
</dbReference>
<dbReference type="PROSITE" id="PS50076">
    <property type="entry name" value="DNAJ_2"/>
    <property type="match status" value="1"/>
</dbReference>
<evidence type="ECO:0000256" key="2">
    <source>
        <dbReference type="ARBA" id="ARBA00022771"/>
    </source>
</evidence>
<feature type="region of interest" description="Disordered" evidence="6">
    <location>
        <begin position="276"/>
        <end position="331"/>
    </location>
</feature>
<proteinExistence type="predicted"/>
<accession>A0A9Q0RLY6</accession>
<dbReference type="InterPro" id="IPR022755">
    <property type="entry name" value="Znf_C2H2_jaz"/>
</dbReference>
<reference evidence="9" key="1">
    <citation type="submission" date="2022-12" db="EMBL/GenBank/DDBJ databases">
        <title>Genome assemblies of Blomia tropicalis.</title>
        <authorList>
            <person name="Cui Y."/>
        </authorList>
    </citation>
    <scope>NUCLEOTIDE SEQUENCE</scope>
    <source>
        <tissue evidence="9">Adult mites</tissue>
    </source>
</reference>
<dbReference type="PROSITE" id="PS50157">
    <property type="entry name" value="ZINC_FINGER_C2H2_2"/>
    <property type="match status" value="1"/>
</dbReference>
<dbReference type="InterPro" id="IPR001623">
    <property type="entry name" value="DnaJ_domain"/>
</dbReference>
<feature type="domain" description="C2H2-type" evidence="8">
    <location>
        <begin position="342"/>
        <end position="366"/>
    </location>
</feature>
<dbReference type="InterPro" id="IPR013087">
    <property type="entry name" value="Znf_C2H2_type"/>
</dbReference>
<sequence>MGKETFYEILGVPTNASTDEIKKKYKILALKYHPDKNLQDVQSATAKFNQIQEAYNVLSDPKEREWYDRHKESFHNDQVDVEDHTIDEKYFSNSCYNGFGDGKNSFYSVYRNLFDEIIDQEIPHKNVDEEFNLPRFGNSTTDVDEVKAFYDVWQSFSTAFSFSNLDRYDIRDAPNRRVVRLMEKENKKIRDEARKNRNALIQELVQFVRKRDKRMEAYRKRLEDRAEANRKKSEAHRLKTIENRNREFEKYVEEQKHDTEWISELEEQLKDIEANYKNNKNGKNKRKNKNKNKNVSVEDDNESKQENGDIEEKNVNEHQNGKKVQNKVQDLDEEDEEVEDLLYCQVCNKKFRTINSFSNHEKSKKHLIAFERYSAMLNENDGEDEIEE</sequence>
<evidence type="ECO:0000259" key="8">
    <source>
        <dbReference type="PROSITE" id="PS50157"/>
    </source>
</evidence>
<evidence type="ECO:0000256" key="6">
    <source>
        <dbReference type="SAM" id="MobiDB-lite"/>
    </source>
</evidence>
<evidence type="ECO:0000256" key="1">
    <source>
        <dbReference type="ARBA" id="ARBA00022723"/>
    </source>
</evidence>
<dbReference type="CDD" id="cd06257">
    <property type="entry name" value="DnaJ"/>
    <property type="match status" value="1"/>
</dbReference>
<keyword evidence="3" id="KW-0862">Zinc</keyword>
<dbReference type="Pfam" id="PF00226">
    <property type="entry name" value="DnaJ"/>
    <property type="match status" value="1"/>
</dbReference>
<name>A0A9Q0RLY6_BLOTA</name>
<keyword evidence="2 4" id="KW-0863">Zinc-finger</keyword>
<dbReference type="PRINTS" id="PR00625">
    <property type="entry name" value="JDOMAIN"/>
</dbReference>
<keyword evidence="1" id="KW-0479">Metal-binding</keyword>
<feature type="compositionally biased region" description="Basic and acidic residues" evidence="6">
    <location>
        <begin position="302"/>
        <end position="320"/>
    </location>
</feature>
<evidence type="ECO:0000313" key="10">
    <source>
        <dbReference type="Proteomes" id="UP001142055"/>
    </source>
</evidence>
<dbReference type="SUPFAM" id="SSF46565">
    <property type="entry name" value="Chaperone J-domain"/>
    <property type="match status" value="1"/>
</dbReference>
<dbReference type="PROSITE" id="PS00028">
    <property type="entry name" value="ZINC_FINGER_C2H2_1"/>
    <property type="match status" value="1"/>
</dbReference>
<dbReference type="Gene3D" id="3.30.160.60">
    <property type="entry name" value="Classic Zinc Finger"/>
    <property type="match status" value="1"/>
</dbReference>
<dbReference type="SMART" id="SM00271">
    <property type="entry name" value="DnaJ"/>
    <property type="match status" value="1"/>
</dbReference>
<dbReference type="InterPro" id="IPR036869">
    <property type="entry name" value="J_dom_sf"/>
</dbReference>
<evidence type="ECO:0000256" key="4">
    <source>
        <dbReference type="PROSITE-ProRule" id="PRU00042"/>
    </source>
</evidence>
<feature type="domain" description="J" evidence="7">
    <location>
        <begin position="5"/>
        <end position="71"/>
    </location>
</feature>
<evidence type="ECO:0000256" key="5">
    <source>
        <dbReference type="SAM" id="Coils"/>
    </source>
</evidence>
<dbReference type="SUPFAM" id="SSF57667">
    <property type="entry name" value="beta-beta-alpha zinc fingers"/>
    <property type="match status" value="1"/>
</dbReference>
<dbReference type="Proteomes" id="UP001142055">
    <property type="component" value="Chromosome 2"/>
</dbReference>
<dbReference type="InterPro" id="IPR018253">
    <property type="entry name" value="DnaJ_domain_CS"/>
</dbReference>
<dbReference type="OMA" id="ACKKQFK"/>
<dbReference type="PROSITE" id="PS00636">
    <property type="entry name" value="DNAJ_1"/>
    <property type="match status" value="1"/>
</dbReference>
<evidence type="ECO:0000259" key="7">
    <source>
        <dbReference type="PROSITE" id="PS50076"/>
    </source>
</evidence>
<dbReference type="EMBL" id="JAPWDV010000002">
    <property type="protein sequence ID" value="KAJ6219171.1"/>
    <property type="molecule type" value="Genomic_DNA"/>
</dbReference>
<dbReference type="Pfam" id="PF12171">
    <property type="entry name" value="zf-C2H2_jaz"/>
    <property type="match status" value="1"/>
</dbReference>
<keyword evidence="5" id="KW-0175">Coiled coil</keyword>
<dbReference type="PANTHER" id="PTHR44029:SF1">
    <property type="entry name" value="DNAJ HOMOLOG SUBFAMILY C MEMBER 21"/>
    <property type="match status" value="1"/>
</dbReference>
<dbReference type="InterPro" id="IPR051964">
    <property type="entry name" value="Chaperone_stress_response"/>
</dbReference>
<dbReference type="InterPro" id="IPR054076">
    <property type="entry name" value="ZUO1-like_ZHD"/>
</dbReference>
<comment type="caution">
    <text evidence="9">The sequence shown here is derived from an EMBL/GenBank/DDBJ whole genome shotgun (WGS) entry which is preliminary data.</text>
</comment>
<gene>
    <name evidence="9" type="ORF">RDWZM_004983</name>
</gene>
<keyword evidence="10" id="KW-1185">Reference proteome</keyword>
<feature type="coiled-coil region" evidence="5">
    <location>
        <begin position="179"/>
        <end position="210"/>
    </location>
</feature>
<dbReference type="Pfam" id="PF21884">
    <property type="entry name" value="ZUO1-like_ZHD"/>
    <property type="match status" value="1"/>
</dbReference>
<dbReference type="Gene3D" id="1.10.287.110">
    <property type="entry name" value="DnaJ domain"/>
    <property type="match status" value="1"/>
</dbReference>
<protein>
    <submittedName>
        <fullName evidence="9">Uncharacterized protein</fullName>
    </submittedName>
</protein>
<dbReference type="PANTHER" id="PTHR44029">
    <property type="entry name" value="DNAJ HOMOLOG SUBFAMILY C MEMBER 21"/>
    <property type="match status" value="1"/>
</dbReference>
<dbReference type="GO" id="GO:0005737">
    <property type="term" value="C:cytoplasm"/>
    <property type="evidence" value="ECO:0007669"/>
    <property type="project" value="TreeGrafter"/>
</dbReference>
<evidence type="ECO:0000313" key="9">
    <source>
        <dbReference type="EMBL" id="KAJ6219171.1"/>
    </source>
</evidence>
<organism evidence="9 10">
    <name type="scientific">Blomia tropicalis</name>
    <name type="common">Mite</name>
    <dbReference type="NCBI Taxonomy" id="40697"/>
    <lineage>
        <taxon>Eukaryota</taxon>
        <taxon>Metazoa</taxon>
        <taxon>Ecdysozoa</taxon>
        <taxon>Arthropoda</taxon>
        <taxon>Chelicerata</taxon>
        <taxon>Arachnida</taxon>
        <taxon>Acari</taxon>
        <taxon>Acariformes</taxon>
        <taxon>Sarcoptiformes</taxon>
        <taxon>Astigmata</taxon>
        <taxon>Glycyphagoidea</taxon>
        <taxon>Echimyopodidae</taxon>
        <taxon>Blomia</taxon>
    </lineage>
</organism>
<feature type="compositionally biased region" description="Basic residues" evidence="6">
    <location>
        <begin position="280"/>
        <end position="292"/>
    </location>
</feature>
<dbReference type="GO" id="GO:0008270">
    <property type="term" value="F:zinc ion binding"/>
    <property type="evidence" value="ECO:0007669"/>
    <property type="project" value="UniProtKB-KW"/>
</dbReference>
<dbReference type="AlphaFoldDB" id="A0A9Q0RLY6"/>
<evidence type="ECO:0000256" key="3">
    <source>
        <dbReference type="ARBA" id="ARBA00022833"/>
    </source>
</evidence>